<evidence type="ECO:0000256" key="1">
    <source>
        <dbReference type="ARBA" id="ARBA00005189"/>
    </source>
</evidence>
<comment type="caution">
    <text evidence="5">The sequence shown here is derived from an EMBL/GenBank/DDBJ whole genome shotgun (WGS) entry which is preliminary data.</text>
</comment>
<protein>
    <recommendedName>
        <fullName evidence="4">Phospholipid/glycerol acyltransferase domain-containing protein</fullName>
    </recommendedName>
</protein>
<dbReference type="SUPFAM" id="SSF69593">
    <property type="entry name" value="Glycerol-3-phosphate (1)-acyltransferase"/>
    <property type="match status" value="1"/>
</dbReference>
<organism evidence="5 6">
    <name type="scientific">Burkholderia singularis</name>
    <dbReference type="NCBI Taxonomy" id="1503053"/>
    <lineage>
        <taxon>Bacteria</taxon>
        <taxon>Pseudomonadati</taxon>
        <taxon>Pseudomonadota</taxon>
        <taxon>Betaproteobacteria</taxon>
        <taxon>Burkholderiales</taxon>
        <taxon>Burkholderiaceae</taxon>
        <taxon>Burkholderia</taxon>
        <taxon>pseudomallei group</taxon>
    </lineage>
</organism>
<dbReference type="Pfam" id="PF01553">
    <property type="entry name" value="Acyltransferase"/>
    <property type="match status" value="1"/>
</dbReference>
<comment type="pathway">
    <text evidence="1">Lipid metabolism.</text>
</comment>
<evidence type="ECO:0000259" key="4">
    <source>
        <dbReference type="SMART" id="SM00563"/>
    </source>
</evidence>
<keyword evidence="2" id="KW-0808">Transferase</keyword>
<dbReference type="GO" id="GO:0006654">
    <property type="term" value="P:phosphatidic acid biosynthetic process"/>
    <property type="evidence" value="ECO:0007669"/>
    <property type="project" value="TreeGrafter"/>
</dbReference>
<dbReference type="RefSeq" id="WP_059520669.1">
    <property type="nucleotide sequence ID" value="NZ_CP013448.1"/>
</dbReference>
<keyword evidence="6" id="KW-1185">Reference proteome</keyword>
<evidence type="ECO:0000256" key="2">
    <source>
        <dbReference type="ARBA" id="ARBA00022679"/>
    </source>
</evidence>
<accession>A0A103DVM0</accession>
<dbReference type="InterPro" id="IPR002123">
    <property type="entry name" value="Plipid/glycerol_acylTrfase"/>
</dbReference>
<dbReference type="CDD" id="cd07989">
    <property type="entry name" value="LPLAT_AGPAT-like"/>
    <property type="match status" value="1"/>
</dbReference>
<proteinExistence type="predicted"/>
<dbReference type="EMBL" id="LOWA01000059">
    <property type="protein sequence ID" value="KVE23365.1"/>
    <property type="molecule type" value="Genomic_DNA"/>
</dbReference>
<dbReference type="Proteomes" id="UP000062788">
    <property type="component" value="Unassembled WGS sequence"/>
</dbReference>
<dbReference type="GO" id="GO:0003841">
    <property type="term" value="F:1-acylglycerol-3-phosphate O-acyltransferase activity"/>
    <property type="evidence" value="ECO:0007669"/>
    <property type="project" value="TreeGrafter"/>
</dbReference>
<evidence type="ECO:0000313" key="6">
    <source>
        <dbReference type="Proteomes" id="UP000062788"/>
    </source>
</evidence>
<name>A0A103DVM0_9BURK</name>
<keyword evidence="3" id="KW-0012">Acyltransferase</keyword>
<evidence type="ECO:0000313" key="5">
    <source>
        <dbReference type="EMBL" id="KVE23365.1"/>
    </source>
</evidence>
<gene>
    <name evidence="5" type="ORF">WS67_02510</name>
</gene>
<dbReference type="SMART" id="SM00563">
    <property type="entry name" value="PlsC"/>
    <property type="match status" value="1"/>
</dbReference>
<dbReference type="PANTHER" id="PTHR10434:SF11">
    <property type="entry name" value="1-ACYL-SN-GLYCEROL-3-PHOSPHATE ACYLTRANSFERASE"/>
    <property type="match status" value="1"/>
</dbReference>
<dbReference type="AlphaFoldDB" id="A0A103DVM0"/>
<sequence length="176" mass="19769">MKSTFILTRWLSLAGLRLFRTRVSLSDETVARLKTSPHIVCANHVSYHDGLLVAFASPVRLVFCIDTLHSRRLRRTRWALLLGQALGLGRMVSVDSGSPYGMRRLLRELKNGNSVMVFPEGRISPDGNALVERPGVEWLAKQSGADIIRLHIDGAHRCRIFGKNGDKWFPPIRIEG</sequence>
<reference evidence="5 6" key="1">
    <citation type="submission" date="2015-11" db="EMBL/GenBank/DDBJ databases">
        <title>Expanding the genomic diversity of Burkholderia species for the development of highly accurate diagnostics.</title>
        <authorList>
            <person name="Sahl J."/>
            <person name="Keim P."/>
            <person name="Wagner D."/>
        </authorList>
    </citation>
    <scope>NUCLEOTIDE SEQUENCE [LARGE SCALE GENOMIC DNA]</scope>
    <source>
        <strain evidence="5 6">TSV85</strain>
    </source>
</reference>
<dbReference type="OrthoDB" id="9803968at2"/>
<evidence type="ECO:0000256" key="3">
    <source>
        <dbReference type="ARBA" id="ARBA00023315"/>
    </source>
</evidence>
<feature type="domain" description="Phospholipid/glycerol acyltransferase" evidence="4">
    <location>
        <begin position="38"/>
        <end position="155"/>
    </location>
</feature>
<dbReference type="PANTHER" id="PTHR10434">
    <property type="entry name" value="1-ACYL-SN-GLYCEROL-3-PHOSPHATE ACYLTRANSFERASE"/>
    <property type="match status" value="1"/>
</dbReference>